<keyword evidence="2" id="KW-0812">Transmembrane</keyword>
<organism evidence="4 5">
    <name type="scientific">Pristionchus fissidentatus</name>
    <dbReference type="NCBI Taxonomy" id="1538716"/>
    <lineage>
        <taxon>Eukaryota</taxon>
        <taxon>Metazoa</taxon>
        <taxon>Ecdysozoa</taxon>
        <taxon>Nematoda</taxon>
        <taxon>Chromadorea</taxon>
        <taxon>Rhabditida</taxon>
        <taxon>Rhabditina</taxon>
        <taxon>Diplogasteromorpha</taxon>
        <taxon>Diplogasteroidea</taxon>
        <taxon>Neodiplogasteridae</taxon>
        <taxon>Pristionchus</taxon>
    </lineage>
</organism>
<dbReference type="Proteomes" id="UP001432322">
    <property type="component" value="Unassembled WGS sequence"/>
</dbReference>
<accession>A0AAV5VM91</accession>
<keyword evidence="2" id="KW-1133">Transmembrane helix</keyword>
<feature type="transmembrane region" description="Helical" evidence="2">
    <location>
        <begin position="214"/>
        <end position="236"/>
    </location>
</feature>
<feature type="signal peptide" evidence="3">
    <location>
        <begin position="1"/>
        <end position="24"/>
    </location>
</feature>
<name>A0AAV5VM91_9BILA</name>
<sequence>SGVQMVIRPLFLLLSLLFPLFSSSILLPTPAPYKWCSTDRCSPRCDLFAWRAEEHNEGRAGNWSGKKIPVKFFRGSGGELVKGPTVDCRGLHYSAYDWRASRTVNDSRYHREVVDPSAPMHFSGFGGSHPIALYWTTESQLYGIGGKVQPSEEALDKIRCERNFETLSFYSTFYPPNSTEEFKAFTWFCPKDLACCDWECCETYDCENNVVESVLIFVDDLVIPPTIIALIMYFIAKRLNNRSKLNALNDSDVNAEDVGDQSDSDFSMLTDEECQENHSDIDS</sequence>
<evidence type="ECO:0000256" key="3">
    <source>
        <dbReference type="SAM" id="SignalP"/>
    </source>
</evidence>
<dbReference type="EMBL" id="BTSY01000003">
    <property type="protein sequence ID" value="GMT19832.1"/>
    <property type="molecule type" value="Genomic_DNA"/>
</dbReference>
<reference evidence="4" key="1">
    <citation type="submission" date="2023-10" db="EMBL/GenBank/DDBJ databases">
        <title>Genome assembly of Pristionchus species.</title>
        <authorList>
            <person name="Yoshida K."/>
            <person name="Sommer R.J."/>
        </authorList>
    </citation>
    <scope>NUCLEOTIDE SEQUENCE</scope>
    <source>
        <strain evidence="4">RS5133</strain>
    </source>
</reference>
<feature type="non-terminal residue" evidence="4">
    <location>
        <position position="1"/>
    </location>
</feature>
<dbReference type="AlphaFoldDB" id="A0AAV5VM91"/>
<keyword evidence="5" id="KW-1185">Reference proteome</keyword>
<feature type="region of interest" description="Disordered" evidence="1">
    <location>
        <begin position="256"/>
        <end position="283"/>
    </location>
</feature>
<gene>
    <name evidence="4" type="ORF">PFISCL1PPCAC_11129</name>
</gene>
<evidence type="ECO:0008006" key="6">
    <source>
        <dbReference type="Google" id="ProtNLM"/>
    </source>
</evidence>
<evidence type="ECO:0000256" key="1">
    <source>
        <dbReference type="SAM" id="MobiDB-lite"/>
    </source>
</evidence>
<keyword evidence="2" id="KW-0472">Membrane</keyword>
<evidence type="ECO:0000313" key="5">
    <source>
        <dbReference type="Proteomes" id="UP001432322"/>
    </source>
</evidence>
<evidence type="ECO:0000256" key="2">
    <source>
        <dbReference type="SAM" id="Phobius"/>
    </source>
</evidence>
<keyword evidence="3" id="KW-0732">Signal</keyword>
<comment type="caution">
    <text evidence="4">The sequence shown here is derived from an EMBL/GenBank/DDBJ whole genome shotgun (WGS) entry which is preliminary data.</text>
</comment>
<evidence type="ECO:0000313" key="4">
    <source>
        <dbReference type="EMBL" id="GMT19832.1"/>
    </source>
</evidence>
<protein>
    <recommendedName>
        <fullName evidence="6">CX domain-containing protein</fullName>
    </recommendedName>
</protein>
<proteinExistence type="predicted"/>
<feature type="chain" id="PRO_5043820438" description="CX domain-containing protein" evidence="3">
    <location>
        <begin position="25"/>
        <end position="283"/>
    </location>
</feature>